<gene>
    <name evidence="1" type="ORF">GMARGA_LOCUS14553</name>
</gene>
<keyword evidence="2" id="KW-1185">Reference proteome</keyword>
<sequence length="58" mass="7179">MDFNHPPNFTAYSHILKVVDERTFVLCNLYYKELGKHRHIHKSESRYTTYQWYIFLNL</sequence>
<organism evidence="1 2">
    <name type="scientific">Gigaspora margarita</name>
    <dbReference type="NCBI Taxonomy" id="4874"/>
    <lineage>
        <taxon>Eukaryota</taxon>
        <taxon>Fungi</taxon>
        <taxon>Fungi incertae sedis</taxon>
        <taxon>Mucoromycota</taxon>
        <taxon>Glomeromycotina</taxon>
        <taxon>Glomeromycetes</taxon>
        <taxon>Diversisporales</taxon>
        <taxon>Gigasporaceae</taxon>
        <taxon>Gigaspora</taxon>
    </lineage>
</organism>
<proteinExistence type="predicted"/>
<reference evidence="1 2" key="1">
    <citation type="submission" date="2021-06" db="EMBL/GenBank/DDBJ databases">
        <authorList>
            <person name="Kallberg Y."/>
            <person name="Tangrot J."/>
            <person name="Rosling A."/>
        </authorList>
    </citation>
    <scope>NUCLEOTIDE SEQUENCE [LARGE SCALE GENOMIC DNA]</scope>
    <source>
        <strain evidence="1 2">120-4 pot B 10/14</strain>
    </source>
</reference>
<evidence type="ECO:0000313" key="2">
    <source>
        <dbReference type="Proteomes" id="UP000789901"/>
    </source>
</evidence>
<accession>A0ABN7V5G9</accession>
<protein>
    <submittedName>
        <fullName evidence="1">17708_t:CDS:1</fullName>
    </submittedName>
</protein>
<dbReference type="EMBL" id="CAJVQB010009698">
    <property type="protein sequence ID" value="CAG8732797.1"/>
    <property type="molecule type" value="Genomic_DNA"/>
</dbReference>
<dbReference type="Proteomes" id="UP000789901">
    <property type="component" value="Unassembled WGS sequence"/>
</dbReference>
<name>A0ABN7V5G9_GIGMA</name>
<comment type="caution">
    <text evidence="1">The sequence shown here is derived from an EMBL/GenBank/DDBJ whole genome shotgun (WGS) entry which is preliminary data.</text>
</comment>
<evidence type="ECO:0000313" key="1">
    <source>
        <dbReference type="EMBL" id="CAG8732797.1"/>
    </source>
</evidence>